<name>A0A815V1Q7_ADIRI</name>
<feature type="region of interest" description="Disordered" evidence="1">
    <location>
        <begin position="118"/>
        <end position="137"/>
    </location>
</feature>
<reference evidence="3" key="1">
    <citation type="submission" date="2021-02" db="EMBL/GenBank/DDBJ databases">
        <authorList>
            <person name="Nowell W R."/>
        </authorList>
    </citation>
    <scope>NUCLEOTIDE SEQUENCE</scope>
</reference>
<sequence>MLAQQLVYAIGLLNLILAGIAVFCVTVAENHPEHFSLVYIAISIFIFYMGTILVIIILQIIETHRERREQNLLDSLETQIPVIKLPRLSQAKEIVEENSIVPTRPKTIYLARSQTVPITRPPSSHSTSQTPFSSSSNFENDLHMSNDEMITAPNSFTTLSKCRQTSGIIHKNFESSSFLTNESRHHP</sequence>
<keyword evidence="2" id="KW-0812">Transmembrane</keyword>
<comment type="caution">
    <text evidence="3">The sequence shown here is derived from an EMBL/GenBank/DDBJ whole genome shotgun (WGS) entry which is preliminary data.</text>
</comment>
<dbReference type="AlphaFoldDB" id="A0A815V1Q7"/>
<evidence type="ECO:0000313" key="4">
    <source>
        <dbReference type="Proteomes" id="UP000663828"/>
    </source>
</evidence>
<organism evidence="3 4">
    <name type="scientific">Adineta ricciae</name>
    <name type="common">Rotifer</name>
    <dbReference type="NCBI Taxonomy" id="249248"/>
    <lineage>
        <taxon>Eukaryota</taxon>
        <taxon>Metazoa</taxon>
        <taxon>Spiralia</taxon>
        <taxon>Gnathifera</taxon>
        <taxon>Rotifera</taxon>
        <taxon>Eurotatoria</taxon>
        <taxon>Bdelloidea</taxon>
        <taxon>Adinetida</taxon>
        <taxon>Adinetidae</taxon>
        <taxon>Adineta</taxon>
    </lineage>
</organism>
<evidence type="ECO:0000256" key="1">
    <source>
        <dbReference type="SAM" id="MobiDB-lite"/>
    </source>
</evidence>
<dbReference type="EMBL" id="CAJNOR010004698">
    <property type="protein sequence ID" value="CAF1521866.1"/>
    <property type="molecule type" value="Genomic_DNA"/>
</dbReference>
<evidence type="ECO:0000256" key="2">
    <source>
        <dbReference type="SAM" id="Phobius"/>
    </source>
</evidence>
<keyword evidence="2" id="KW-1133">Transmembrane helix</keyword>
<feature type="transmembrane region" description="Helical" evidence="2">
    <location>
        <begin position="34"/>
        <end position="58"/>
    </location>
</feature>
<evidence type="ECO:0000313" key="3">
    <source>
        <dbReference type="EMBL" id="CAF1521866.1"/>
    </source>
</evidence>
<proteinExistence type="predicted"/>
<keyword evidence="2" id="KW-0472">Membrane</keyword>
<dbReference type="Proteomes" id="UP000663828">
    <property type="component" value="Unassembled WGS sequence"/>
</dbReference>
<accession>A0A815V1Q7</accession>
<gene>
    <name evidence="3" type="ORF">XAT740_LOCUS40856</name>
</gene>
<feature type="transmembrane region" description="Helical" evidence="2">
    <location>
        <begin position="7"/>
        <end position="28"/>
    </location>
</feature>
<protein>
    <submittedName>
        <fullName evidence="3">Uncharacterized protein</fullName>
    </submittedName>
</protein>
<keyword evidence="4" id="KW-1185">Reference proteome</keyword>
<feature type="compositionally biased region" description="Low complexity" evidence="1">
    <location>
        <begin position="121"/>
        <end position="136"/>
    </location>
</feature>